<dbReference type="EMBL" id="JAJGCB010000001">
    <property type="protein sequence ID" value="KAJ8995870.1"/>
    <property type="molecule type" value="Genomic_DNA"/>
</dbReference>
<protein>
    <submittedName>
        <fullName evidence="2">Uncharacterized protein</fullName>
    </submittedName>
</protein>
<gene>
    <name evidence="2" type="ORF">HRR80_000621</name>
</gene>
<sequence>MLRHLRIVRREGFQRSRFLTTESFVSSAIPETRQIIQRGANFNATQGTSCSLAITFDSFQRTVVKDKDATQRQHVLNYQHLANQERMAENMAGRGRKRAQGPPRT</sequence>
<evidence type="ECO:0000313" key="3">
    <source>
        <dbReference type="Proteomes" id="UP001161757"/>
    </source>
</evidence>
<accession>A0AAN6F1R6</accession>
<reference evidence="2" key="1">
    <citation type="submission" date="2023-01" db="EMBL/GenBank/DDBJ databases">
        <title>Exophiala dermititidis isolated from Cystic Fibrosis Patient.</title>
        <authorList>
            <person name="Kurbessoian T."/>
            <person name="Crocker A."/>
            <person name="Murante D."/>
            <person name="Hogan D.A."/>
            <person name="Stajich J.E."/>
        </authorList>
    </citation>
    <scope>NUCLEOTIDE SEQUENCE</scope>
    <source>
        <strain evidence="2">Ex8</strain>
    </source>
</reference>
<name>A0AAN6F1R6_EXODE</name>
<comment type="caution">
    <text evidence="2">The sequence shown here is derived from an EMBL/GenBank/DDBJ whole genome shotgun (WGS) entry which is preliminary data.</text>
</comment>
<evidence type="ECO:0000313" key="2">
    <source>
        <dbReference type="EMBL" id="KAJ8995870.1"/>
    </source>
</evidence>
<proteinExistence type="predicted"/>
<organism evidence="2 3">
    <name type="scientific">Exophiala dermatitidis</name>
    <name type="common">Black yeast-like fungus</name>
    <name type="synonym">Wangiella dermatitidis</name>
    <dbReference type="NCBI Taxonomy" id="5970"/>
    <lineage>
        <taxon>Eukaryota</taxon>
        <taxon>Fungi</taxon>
        <taxon>Dikarya</taxon>
        <taxon>Ascomycota</taxon>
        <taxon>Pezizomycotina</taxon>
        <taxon>Eurotiomycetes</taxon>
        <taxon>Chaetothyriomycetidae</taxon>
        <taxon>Chaetothyriales</taxon>
        <taxon>Herpotrichiellaceae</taxon>
        <taxon>Exophiala</taxon>
    </lineage>
</organism>
<dbReference type="Proteomes" id="UP001161757">
    <property type="component" value="Unassembled WGS sequence"/>
</dbReference>
<dbReference type="AlphaFoldDB" id="A0AAN6F1R6"/>
<evidence type="ECO:0000256" key="1">
    <source>
        <dbReference type="SAM" id="MobiDB-lite"/>
    </source>
</evidence>
<feature type="region of interest" description="Disordered" evidence="1">
    <location>
        <begin position="86"/>
        <end position="105"/>
    </location>
</feature>